<evidence type="ECO:0000256" key="1">
    <source>
        <dbReference type="ARBA" id="ARBA00004651"/>
    </source>
</evidence>
<protein>
    <recommendedName>
        <fullName evidence="8">ABC transmembrane type-1 domain-containing protein</fullName>
    </recommendedName>
</protein>
<dbReference type="PANTHER" id="PTHR30151">
    <property type="entry name" value="ALKANE SULFONATE ABC TRANSPORTER-RELATED, MEMBRANE SUBUNIT"/>
    <property type="match status" value="1"/>
</dbReference>
<feature type="transmembrane region" description="Helical" evidence="7">
    <location>
        <begin position="75"/>
        <end position="95"/>
    </location>
</feature>
<evidence type="ECO:0000259" key="8">
    <source>
        <dbReference type="PROSITE" id="PS50928"/>
    </source>
</evidence>
<feature type="non-terminal residue" evidence="9">
    <location>
        <position position="1"/>
    </location>
</feature>
<name>A0A381YEB9_9ZZZZ</name>
<dbReference type="EMBL" id="UINC01017945">
    <property type="protein sequence ID" value="SVA74931.1"/>
    <property type="molecule type" value="Genomic_DNA"/>
</dbReference>
<feature type="transmembrane region" description="Helical" evidence="7">
    <location>
        <begin position="45"/>
        <end position="63"/>
    </location>
</feature>
<evidence type="ECO:0000256" key="5">
    <source>
        <dbReference type="ARBA" id="ARBA00022989"/>
    </source>
</evidence>
<evidence type="ECO:0000256" key="6">
    <source>
        <dbReference type="ARBA" id="ARBA00023136"/>
    </source>
</evidence>
<keyword evidence="5 7" id="KW-1133">Transmembrane helix</keyword>
<dbReference type="SUPFAM" id="SSF161098">
    <property type="entry name" value="MetI-like"/>
    <property type="match status" value="1"/>
</dbReference>
<feature type="transmembrane region" description="Helical" evidence="7">
    <location>
        <begin position="101"/>
        <end position="123"/>
    </location>
</feature>
<dbReference type="GO" id="GO:0055085">
    <property type="term" value="P:transmembrane transport"/>
    <property type="evidence" value="ECO:0007669"/>
    <property type="project" value="InterPro"/>
</dbReference>
<keyword evidence="6 7" id="KW-0472">Membrane</keyword>
<dbReference type="Gene3D" id="1.10.3720.10">
    <property type="entry name" value="MetI-like"/>
    <property type="match status" value="1"/>
</dbReference>
<gene>
    <name evidence="9" type="ORF">METZ01_LOCUS127785</name>
</gene>
<dbReference type="GO" id="GO:0005886">
    <property type="term" value="C:plasma membrane"/>
    <property type="evidence" value="ECO:0007669"/>
    <property type="project" value="UniProtKB-SubCell"/>
</dbReference>
<dbReference type="Pfam" id="PF00528">
    <property type="entry name" value="BPD_transp_1"/>
    <property type="match status" value="1"/>
</dbReference>
<feature type="domain" description="ABC transmembrane type-1" evidence="8">
    <location>
        <begin position="35"/>
        <end position="215"/>
    </location>
</feature>
<reference evidence="9" key="1">
    <citation type="submission" date="2018-05" db="EMBL/GenBank/DDBJ databases">
        <authorList>
            <person name="Lanie J.A."/>
            <person name="Ng W.-L."/>
            <person name="Kazmierczak K.M."/>
            <person name="Andrzejewski T.M."/>
            <person name="Davidsen T.M."/>
            <person name="Wayne K.J."/>
            <person name="Tettelin H."/>
            <person name="Glass J.I."/>
            <person name="Rusch D."/>
            <person name="Podicherti R."/>
            <person name="Tsui H.-C.T."/>
            <person name="Winkler M.E."/>
        </authorList>
    </citation>
    <scope>NUCLEOTIDE SEQUENCE</scope>
</reference>
<evidence type="ECO:0000256" key="7">
    <source>
        <dbReference type="SAM" id="Phobius"/>
    </source>
</evidence>
<keyword evidence="2" id="KW-0813">Transport</keyword>
<dbReference type="InterPro" id="IPR000515">
    <property type="entry name" value="MetI-like"/>
</dbReference>
<feature type="transmembrane region" description="Helical" evidence="7">
    <location>
        <begin position="160"/>
        <end position="177"/>
    </location>
</feature>
<keyword evidence="4 7" id="KW-0812">Transmembrane</keyword>
<dbReference type="InterPro" id="IPR035906">
    <property type="entry name" value="MetI-like_sf"/>
</dbReference>
<evidence type="ECO:0000256" key="3">
    <source>
        <dbReference type="ARBA" id="ARBA00022475"/>
    </source>
</evidence>
<dbReference type="PANTHER" id="PTHR30151:SF0">
    <property type="entry name" value="ABC TRANSPORTER PERMEASE PROTEIN MJ0413-RELATED"/>
    <property type="match status" value="1"/>
</dbReference>
<dbReference type="PROSITE" id="PS50928">
    <property type="entry name" value="ABC_TM1"/>
    <property type="match status" value="1"/>
</dbReference>
<organism evidence="9">
    <name type="scientific">marine metagenome</name>
    <dbReference type="NCBI Taxonomy" id="408172"/>
    <lineage>
        <taxon>unclassified sequences</taxon>
        <taxon>metagenomes</taxon>
        <taxon>ecological metagenomes</taxon>
    </lineage>
</organism>
<dbReference type="AlphaFoldDB" id="A0A381YEB9"/>
<evidence type="ECO:0000256" key="4">
    <source>
        <dbReference type="ARBA" id="ARBA00022692"/>
    </source>
</evidence>
<feature type="transmembrane region" description="Helical" evidence="7">
    <location>
        <begin position="197"/>
        <end position="218"/>
    </location>
</feature>
<accession>A0A381YEB9</accession>
<keyword evidence="3" id="KW-1003">Cell membrane</keyword>
<sequence length="235" mass="25676">VFPHLWADTGGFGEPAYLSSSASDLFLGDGFFEDVVPSMWRMLRGYMLAVFLGITIGTALGLSEVARQYTGWIINFVRAIPPPALLGIWLVVFGIGDGPKVYLIAFAVIWPVLLNTIDGVAAVDEQRKQVGALFKVPFHRQITGIFLPSAAPKIFGGMRICVGFALIMTIISEFAGATNGLGLRLQADLLFFDYPDLWATMIILAVVGLILNGILMWVEGRLLHWHHGMARLAEA</sequence>
<comment type="subcellular location">
    <subcellularLocation>
        <location evidence="1">Cell membrane</location>
        <topology evidence="1">Multi-pass membrane protein</topology>
    </subcellularLocation>
</comment>
<proteinExistence type="predicted"/>
<evidence type="ECO:0000256" key="2">
    <source>
        <dbReference type="ARBA" id="ARBA00022448"/>
    </source>
</evidence>
<evidence type="ECO:0000313" key="9">
    <source>
        <dbReference type="EMBL" id="SVA74931.1"/>
    </source>
</evidence>